<reference evidence="1" key="2">
    <citation type="journal article" date="2022" name="New Phytol.">
        <title>Evolutionary transition to the ectomycorrhizal habit in the genomes of a hyperdiverse lineage of mushroom-forming fungi.</title>
        <authorList>
            <person name="Looney B."/>
            <person name="Miyauchi S."/>
            <person name="Morin E."/>
            <person name="Drula E."/>
            <person name="Courty P.E."/>
            <person name="Kohler A."/>
            <person name="Kuo A."/>
            <person name="LaButti K."/>
            <person name="Pangilinan J."/>
            <person name="Lipzen A."/>
            <person name="Riley R."/>
            <person name="Andreopoulos W."/>
            <person name="He G."/>
            <person name="Johnson J."/>
            <person name="Nolan M."/>
            <person name="Tritt A."/>
            <person name="Barry K.W."/>
            <person name="Grigoriev I.V."/>
            <person name="Nagy L.G."/>
            <person name="Hibbett D."/>
            <person name="Henrissat B."/>
            <person name="Matheny P.B."/>
            <person name="Labbe J."/>
            <person name="Martin F.M."/>
        </authorList>
    </citation>
    <scope>NUCLEOTIDE SEQUENCE</scope>
    <source>
        <strain evidence="1">FP105234-sp</strain>
    </source>
</reference>
<evidence type="ECO:0000313" key="2">
    <source>
        <dbReference type="Proteomes" id="UP000814033"/>
    </source>
</evidence>
<keyword evidence="2" id="KW-1185">Reference proteome</keyword>
<sequence length="159" mass="17450">MLPPSMPSTSAPPTPTMSHSSTPQPASGSGYASPARSSSSTPAPTAHMSKTSAHKPKPTNVFSNDGSFLERFQRLQKDEEERKKQDELLEKKRTFDNRFKNRGKRSSPDDPSSKTSADDPPSKKARADAPMSQYEKELKSYNGGRILKEDGMGVRPLVK</sequence>
<name>A0ACB8R8K3_9AGAM</name>
<evidence type="ECO:0000313" key="1">
    <source>
        <dbReference type="EMBL" id="KAI0040110.1"/>
    </source>
</evidence>
<dbReference type="EMBL" id="MU276227">
    <property type="protein sequence ID" value="KAI0040110.1"/>
    <property type="molecule type" value="Genomic_DNA"/>
</dbReference>
<accession>A0ACB8R8K3</accession>
<comment type="caution">
    <text evidence="1">The sequence shown here is derived from an EMBL/GenBank/DDBJ whole genome shotgun (WGS) entry which is preliminary data.</text>
</comment>
<protein>
    <submittedName>
        <fullName evidence="1">Uncharacterized protein</fullName>
    </submittedName>
</protein>
<proteinExistence type="predicted"/>
<dbReference type="Proteomes" id="UP000814033">
    <property type="component" value="Unassembled WGS sequence"/>
</dbReference>
<gene>
    <name evidence="1" type="ORF">FA95DRAFT_1585117</name>
</gene>
<reference evidence="1" key="1">
    <citation type="submission" date="2021-02" db="EMBL/GenBank/DDBJ databases">
        <authorList>
            <consortium name="DOE Joint Genome Institute"/>
            <person name="Ahrendt S."/>
            <person name="Looney B.P."/>
            <person name="Miyauchi S."/>
            <person name="Morin E."/>
            <person name="Drula E."/>
            <person name="Courty P.E."/>
            <person name="Chicoki N."/>
            <person name="Fauchery L."/>
            <person name="Kohler A."/>
            <person name="Kuo A."/>
            <person name="Labutti K."/>
            <person name="Pangilinan J."/>
            <person name="Lipzen A."/>
            <person name="Riley R."/>
            <person name="Andreopoulos W."/>
            <person name="He G."/>
            <person name="Johnson J."/>
            <person name="Barry K.W."/>
            <person name="Grigoriev I.V."/>
            <person name="Nagy L."/>
            <person name="Hibbett D."/>
            <person name="Henrissat B."/>
            <person name="Matheny P.B."/>
            <person name="Labbe J."/>
            <person name="Martin F."/>
        </authorList>
    </citation>
    <scope>NUCLEOTIDE SEQUENCE</scope>
    <source>
        <strain evidence="1">FP105234-sp</strain>
    </source>
</reference>
<organism evidence="1 2">
    <name type="scientific">Auriscalpium vulgare</name>
    <dbReference type="NCBI Taxonomy" id="40419"/>
    <lineage>
        <taxon>Eukaryota</taxon>
        <taxon>Fungi</taxon>
        <taxon>Dikarya</taxon>
        <taxon>Basidiomycota</taxon>
        <taxon>Agaricomycotina</taxon>
        <taxon>Agaricomycetes</taxon>
        <taxon>Russulales</taxon>
        <taxon>Auriscalpiaceae</taxon>
        <taxon>Auriscalpium</taxon>
    </lineage>
</organism>